<dbReference type="AlphaFoldDB" id="A0A811NNF7"/>
<organism evidence="4 5">
    <name type="scientific">Miscanthus lutarioriparius</name>
    <dbReference type="NCBI Taxonomy" id="422564"/>
    <lineage>
        <taxon>Eukaryota</taxon>
        <taxon>Viridiplantae</taxon>
        <taxon>Streptophyta</taxon>
        <taxon>Embryophyta</taxon>
        <taxon>Tracheophyta</taxon>
        <taxon>Spermatophyta</taxon>
        <taxon>Magnoliopsida</taxon>
        <taxon>Liliopsida</taxon>
        <taxon>Poales</taxon>
        <taxon>Poaceae</taxon>
        <taxon>PACMAD clade</taxon>
        <taxon>Panicoideae</taxon>
        <taxon>Andropogonodae</taxon>
        <taxon>Andropogoneae</taxon>
        <taxon>Saccharinae</taxon>
        <taxon>Miscanthus</taxon>
    </lineage>
</organism>
<dbReference type="GO" id="GO:0006264">
    <property type="term" value="P:mitochondrial DNA replication"/>
    <property type="evidence" value="ECO:0007669"/>
    <property type="project" value="TreeGrafter"/>
</dbReference>
<accession>A0A811NNF7</accession>
<dbReference type="InterPro" id="IPR012340">
    <property type="entry name" value="NA-bd_OB-fold"/>
</dbReference>
<dbReference type="EMBL" id="CAJGYO010000005">
    <property type="protein sequence ID" value="CAD6228203.1"/>
    <property type="molecule type" value="Genomic_DNA"/>
</dbReference>
<feature type="region of interest" description="Disordered" evidence="3">
    <location>
        <begin position="308"/>
        <end position="336"/>
    </location>
</feature>
<dbReference type="OrthoDB" id="669963at2759"/>
<gene>
    <name evidence="4" type="ORF">NCGR_LOCUS19029</name>
</gene>
<name>A0A811NNF7_9POAL</name>
<feature type="region of interest" description="Disordered" evidence="3">
    <location>
        <begin position="29"/>
        <end position="68"/>
    </location>
</feature>
<evidence type="ECO:0000256" key="3">
    <source>
        <dbReference type="SAM" id="MobiDB-lite"/>
    </source>
</evidence>
<feature type="compositionally biased region" description="Low complexity" evidence="3">
    <location>
        <begin position="51"/>
        <end position="68"/>
    </location>
</feature>
<sequence>MMHHHLSRLLTRRLPLPVAASSPYAAALSTPPRRAYARRAKPPPAADTGDHAAAASHAAAAGSEAKATWQTEKLRGELPRPPTIPFQPRVANAVHLVGTVCAPVHVQQLPDGRFSAVSVLVHDHGMNLPKFWVPIVFKDDLAQVAASHLKENDLVSVSGKLTCDSPPFKLADGEANIQLLANSLQFVDSKAVETDAILDEDEGFLEIVESEKKVEAKKPTSKFSPGTSGYSNKADKFNKLWNDVISRPQDWIDNRPLKKTGSRSAKFPDFKNKVSDEALWLNTAPTSVLEKLDDLVFGSGYATERKNKPFGNDTLKGTGTNWMKPRKSPDASAASKQKLEEDLWRDLVDNSANWWDNRADKPTLKHPDFRNSNSGQGLWIGAKSPRWAIDALPSLKFKGGSKDTRKETLLS</sequence>
<evidence type="ECO:0000256" key="2">
    <source>
        <dbReference type="PROSITE-ProRule" id="PRU00252"/>
    </source>
</evidence>
<protein>
    <submittedName>
        <fullName evidence="4">Uncharacterized protein</fullName>
    </submittedName>
</protein>
<dbReference type="GO" id="GO:0003697">
    <property type="term" value="F:single-stranded DNA binding"/>
    <property type="evidence" value="ECO:0007669"/>
    <property type="project" value="InterPro"/>
</dbReference>
<dbReference type="SUPFAM" id="SSF50249">
    <property type="entry name" value="Nucleic acid-binding proteins"/>
    <property type="match status" value="1"/>
</dbReference>
<dbReference type="Gene3D" id="2.40.50.140">
    <property type="entry name" value="Nucleic acid-binding proteins"/>
    <property type="match status" value="1"/>
</dbReference>
<dbReference type="GO" id="GO:0042645">
    <property type="term" value="C:mitochondrial nucleoid"/>
    <property type="evidence" value="ECO:0007669"/>
    <property type="project" value="TreeGrafter"/>
</dbReference>
<keyword evidence="5" id="KW-1185">Reference proteome</keyword>
<dbReference type="PANTHER" id="PTHR10302:SF23">
    <property type="entry name" value="PROTEIN OSB4, CHLOROPLASTIC"/>
    <property type="match status" value="1"/>
</dbReference>
<evidence type="ECO:0000256" key="1">
    <source>
        <dbReference type="ARBA" id="ARBA00023125"/>
    </source>
</evidence>
<proteinExistence type="predicted"/>
<evidence type="ECO:0000313" key="5">
    <source>
        <dbReference type="Proteomes" id="UP000604825"/>
    </source>
</evidence>
<dbReference type="InterPro" id="IPR011344">
    <property type="entry name" value="ssDNA-bd"/>
</dbReference>
<reference evidence="4" key="1">
    <citation type="submission" date="2020-10" db="EMBL/GenBank/DDBJ databases">
        <authorList>
            <person name="Han B."/>
            <person name="Lu T."/>
            <person name="Zhao Q."/>
            <person name="Huang X."/>
            <person name="Zhao Y."/>
        </authorList>
    </citation>
    <scope>NUCLEOTIDE SEQUENCE</scope>
</reference>
<dbReference type="FunFam" id="2.40.50.140:FF:000330">
    <property type="entry name" value="Protein OSB2 chloroplastic"/>
    <property type="match status" value="1"/>
</dbReference>
<dbReference type="PROSITE" id="PS50935">
    <property type="entry name" value="SSB"/>
    <property type="match status" value="1"/>
</dbReference>
<comment type="caution">
    <text evidence="4">The sequence shown here is derived from an EMBL/GenBank/DDBJ whole genome shotgun (WGS) entry which is preliminary data.</text>
</comment>
<keyword evidence="1 2" id="KW-0238">DNA-binding</keyword>
<dbReference type="InterPro" id="IPR000424">
    <property type="entry name" value="Primosome_PriB/ssb"/>
</dbReference>
<dbReference type="PANTHER" id="PTHR10302">
    <property type="entry name" value="SINGLE-STRANDED DNA-BINDING PROTEIN"/>
    <property type="match status" value="1"/>
</dbReference>
<evidence type="ECO:0000313" key="4">
    <source>
        <dbReference type="EMBL" id="CAD6228203.1"/>
    </source>
</evidence>
<dbReference type="Proteomes" id="UP000604825">
    <property type="component" value="Unassembled WGS sequence"/>
</dbReference>